<feature type="transmembrane region" description="Helical" evidence="6">
    <location>
        <begin position="177"/>
        <end position="195"/>
    </location>
</feature>
<keyword evidence="6" id="KW-1133">Transmembrane helix</keyword>
<name>A0AAW1NML8_9CHLO</name>
<gene>
    <name evidence="8" type="ORF">WJX73_002388</name>
</gene>
<keyword evidence="6" id="KW-0472">Membrane</keyword>
<dbReference type="EMBL" id="JALJOQ010000258">
    <property type="protein sequence ID" value="KAK9787002.1"/>
    <property type="molecule type" value="Genomic_DNA"/>
</dbReference>
<evidence type="ECO:0000259" key="7">
    <source>
        <dbReference type="Pfam" id="PF04116"/>
    </source>
</evidence>
<keyword evidence="9" id="KW-1185">Reference proteome</keyword>
<comment type="caution">
    <text evidence="8">The sequence shown here is derived from an EMBL/GenBank/DDBJ whole genome shotgun (WGS) entry which is preliminary data.</text>
</comment>
<dbReference type="PANTHER" id="PTHR31899:SF9">
    <property type="entry name" value="BETA-CAROTENE 3-HYDROXYLASE 1, CHLOROPLASTIC"/>
    <property type="match status" value="1"/>
</dbReference>
<feature type="transmembrane region" description="Helical" evidence="6">
    <location>
        <begin position="136"/>
        <end position="157"/>
    </location>
</feature>
<dbReference type="AlphaFoldDB" id="A0AAW1NML8"/>
<dbReference type="GO" id="GO:0016119">
    <property type="term" value="P:carotene metabolic process"/>
    <property type="evidence" value="ECO:0007669"/>
    <property type="project" value="TreeGrafter"/>
</dbReference>
<dbReference type="InterPro" id="IPR045019">
    <property type="entry name" value="BETA-OHASE-like"/>
</dbReference>
<dbReference type="GO" id="GO:0005506">
    <property type="term" value="F:iron ion binding"/>
    <property type="evidence" value="ECO:0007669"/>
    <property type="project" value="InterPro"/>
</dbReference>
<dbReference type="InterPro" id="IPR006694">
    <property type="entry name" value="Fatty_acid_hydroxylase"/>
</dbReference>
<feature type="transmembrane region" description="Helical" evidence="6">
    <location>
        <begin position="229"/>
        <end position="246"/>
    </location>
</feature>
<dbReference type="PANTHER" id="PTHR31899">
    <property type="entry name" value="BETA-CAROTENE 3-HYDROXYLASE 1, CHLOROPLASTIC"/>
    <property type="match status" value="1"/>
</dbReference>
<dbReference type="Pfam" id="PF04116">
    <property type="entry name" value="FA_hydroxylase"/>
    <property type="match status" value="1"/>
</dbReference>
<dbReference type="GO" id="GO:0010291">
    <property type="term" value="F:beta-carotene 3-hydroxylase activity"/>
    <property type="evidence" value="ECO:0007669"/>
    <property type="project" value="UniProtKB-EC"/>
</dbReference>
<feature type="transmembrane region" description="Helical" evidence="6">
    <location>
        <begin position="252"/>
        <end position="273"/>
    </location>
</feature>
<accession>A0AAW1NML8</accession>
<evidence type="ECO:0000256" key="4">
    <source>
        <dbReference type="ARBA" id="ARBA00026097"/>
    </source>
</evidence>
<evidence type="ECO:0000256" key="3">
    <source>
        <dbReference type="ARBA" id="ARBA00023002"/>
    </source>
</evidence>
<evidence type="ECO:0000256" key="6">
    <source>
        <dbReference type="SAM" id="Phobius"/>
    </source>
</evidence>
<sequence>MVAQYCVGSSPLCRVHSHNSVLARSNSLGQQPAACILGANTALRILSSRPQCSKRCRPLAVQQPDPIVQDYPELADGLEAKVLRAERAVEEVTADFAAAVVDAAATAGLQEAENAQQQRAHARAERARRRAREQMTYKMSAIVASVGVCTAAVAAVYLRFSWHMQSSGDHEFPAAEAIATLLLTFGGVVGMEMWARYAHKALWHDFKPGWALHKSHHKPRVGPFEDNDVFAVMNAVPAFGLCLYGFLTPSLFGGVCFGAGLGITLFGIMYMFIHDGLVHKRFPVGPIADMPYLQRVAAAHKLHHAERYNGVPWGMFLGPQELEAVGAKQDLDELCQTMFPRSSKLR</sequence>
<protein>
    <recommendedName>
        <fullName evidence="4">beta-carotene 3-hydroxylase</fullName>
        <ecNumber evidence="4">1.14.15.24</ecNumber>
    </recommendedName>
</protein>
<proteinExistence type="inferred from homology"/>
<organism evidence="8 9">
    <name type="scientific">Symbiochloris irregularis</name>
    <dbReference type="NCBI Taxonomy" id="706552"/>
    <lineage>
        <taxon>Eukaryota</taxon>
        <taxon>Viridiplantae</taxon>
        <taxon>Chlorophyta</taxon>
        <taxon>core chlorophytes</taxon>
        <taxon>Trebouxiophyceae</taxon>
        <taxon>Trebouxiales</taxon>
        <taxon>Trebouxiaceae</taxon>
        <taxon>Symbiochloris</taxon>
    </lineage>
</organism>
<evidence type="ECO:0000313" key="8">
    <source>
        <dbReference type="EMBL" id="KAK9787002.1"/>
    </source>
</evidence>
<evidence type="ECO:0000256" key="5">
    <source>
        <dbReference type="SAM" id="Coils"/>
    </source>
</evidence>
<keyword evidence="5" id="KW-0175">Coiled coil</keyword>
<dbReference type="GO" id="GO:0016123">
    <property type="term" value="P:xanthophyll biosynthetic process"/>
    <property type="evidence" value="ECO:0007669"/>
    <property type="project" value="TreeGrafter"/>
</dbReference>
<keyword evidence="3" id="KW-0560">Oxidoreductase</keyword>
<evidence type="ECO:0000313" key="9">
    <source>
        <dbReference type="Proteomes" id="UP001465755"/>
    </source>
</evidence>
<keyword evidence="2" id="KW-0125">Carotenoid biosynthesis</keyword>
<feature type="domain" description="Fatty acid hydroxylase" evidence="7">
    <location>
        <begin position="187"/>
        <end position="314"/>
    </location>
</feature>
<dbReference type="Proteomes" id="UP001465755">
    <property type="component" value="Unassembled WGS sequence"/>
</dbReference>
<evidence type="ECO:0000256" key="1">
    <source>
        <dbReference type="ARBA" id="ARBA00009324"/>
    </source>
</evidence>
<dbReference type="GO" id="GO:0009507">
    <property type="term" value="C:chloroplast"/>
    <property type="evidence" value="ECO:0007669"/>
    <property type="project" value="TreeGrafter"/>
</dbReference>
<comment type="similarity">
    <text evidence="1">Belongs to the sterol desaturase family.</text>
</comment>
<feature type="coiled-coil region" evidence="5">
    <location>
        <begin position="75"/>
        <end position="134"/>
    </location>
</feature>
<evidence type="ECO:0000256" key="2">
    <source>
        <dbReference type="ARBA" id="ARBA00022746"/>
    </source>
</evidence>
<keyword evidence="6" id="KW-0812">Transmembrane</keyword>
<reference evidence="8 9" key="1">
    <citation type="journal article" date="2024" name="Nat. Commun.">
        <title>Phylogenomics reveals the evolutionary origins of lichenization in chlorophyte algae.</title>
        <authorList>
            <person name="Puginier C."/>
            <person name="Libourel C."/>
            <person name="Otte J."/>
            <person name="Skaloud P."/>
            <person name="Haon M."/>
            <person name="Grisel S."/>
            <person name="Petersen M."/>
            <person name="Berrin J.G."/>
            <person name="Delaux P.M."/>
            <person name="Dal Grande F."/>
            <person name="Keller J."/>
        </authorList>
    </citation>
    <scope>NUCLEOTIDE SEQUENCE [LARGE SCALE GENOMIC DNA]</scope>
    <source>
        <strain evidence="8 9">SAG 2036</strain>
    </source>
</reference>
<dbReference type="EC" id="1.14.15.24" evidence="4"/>